<gene>
    <name evidence="1" type="ORF">V6N12_002880</name>
</gene>
<proteinExistence type="predicted"/>
<dbReference type="Proteomes" id="UP001472677">
    <property type="component" value="Unassembled WGS sequence"/>
</dbReference>
<comment type="caution">
    <text evidence="1">The sequence shown here is derived from an EMBL/GenBank/DDBJ whole genome shotgun (WGS) entry which is preliminary data.</text>
</comment>
<protein>
    <submittedName>
        <fullName evidence="1">Uncharacterized protein</fullName>
    </submittedName>
</protein>
<organism evidence="1 2">
    <name type="scientific">Hibiscus sabdariffa</name>
    <name type="common">roselle</name>
    <dbReference type="NCBI Taxonomy" id="183260"/>
    <lineage>
        <taxon>Eukaryota</taxon>
        <taxon>Viridiplantae</taxon>
        <taxon>Streptophyta</taxon>
        <taxon>Embryophyta</taxon>
        <taxon>Tracheophyta</taxon>
        <taxon>Spermatophyta</taxon>
        <taxon>Magnoliopsida</taxon>
        <taxon>eudicotyledons</taxon>
        <taxon>Gunneridae</taxon>
        <taxon>Pentapetalae</taxon>
        <taxon>rosids</taxon>
        <taxon>malvids</taxon>
        <taxon>Malvales</taxon>
        <taxon>Malvaceae</taxon>
        <taxon>Malvoideae</taxon>
        <taxon>Hibiscus</taxon>
    </lineage>
</organism>
<evidence type="ECO:0000313" key="1">
    <source>
        <dbReference type="EMBL" id="KAK8556479.1"/>
    </source>
</evidence>
<keyword evidence="2" id="KW-1185">Reference proteome</keyword>
<evidence type="ECO:0000313" key="2">
    <source>
        <dbReference type="Proteomes" id="UP001472677"/>
    </source>
</evidence>
<accession>A0ABR2ECD8</accession>
<reference evidence="1 2" key="1">
    <citation type="journal article" date="2024" name="G3 (Bethesda)">
        <title>Genome assembly of Hibiscus sabdariffa L. provides insights into metabolisms of medicinal natural products.</title>
        <authorList>
            <person name="Kim T."/>
        </authorList>
    </citation>
    <scope>NUCLEOTIDE SEQUENCE [LARGE SCALE GENOMIC DNA]</scope>
    <source>
        <strain evidence="1">TK-2024</strain>
        <tissue evidence="1">Old leaves</tissue>
    </source>
</reference>
<sequence length="115" mass="13311">MWNYDEDDEIYPQEHVDAGHLPGTMMGFHHQRNYKVALRLVPEKPVEEELEIPYDCEDPKRMCFFLGGPWKYAVISFTTEFGFLQSLLLSSSGTHSSIPRIYGHSRSEQPLHLAL</sequence>
<name>A0ABR2ECD8_9ROSI</name>
<dbReference type="EMBL" id="JBBPBM010000017">
    <property type="protein sequence ID" value="KAK8556479.1"/>
    <property type="molecule type" value="Genomic_DNA"/>
</dbReference>